<dbReference type="InterPro" id="IPR036565">
    <property type="entry name" value="Mur-like_cat_sf"/>
</dbReference>
<evidence type="ECO:0000313" key="5">
    <source>
        <dbReference type="EMBL" id="MCD7445774.1"/>
    </source>
</evidence>
<dbReference type="SUPFAM" id="SSF53623">
    <property type="entry name" value="MurD-like peptide ligases, catalytic domain"/>
    <property type="match status" value="1"/>
</dbReference>
<evidence type="ECO:0000256" key="2">
    <source>
        <dbReference type="ARBA" id="ARBA00022598"/>
    </source>
</evidence>
<dbReference type="InterPro" id="IPR001645">
    <property type="entry name" value="Folylpolyglutamate_synth"/>
</dbReference>
<evidence type="ECO:0000313" key="6">
    <source>
        <dbReference type="Proteomes" id="UP000823775"/>
    </source>
</evidence>
<comment type="caution">
    <text evidence="5">The sequence shown here is derived from an EMBL/GenBank/DDBJ whole genome shotgun (WGS) entry which is preliminary data.</text>
</comment>
<name>A0ABS8RFL2_DATST</name>
<organism evidence="5 6">
    <name type="scientific">Datura stramonium</name>
    <name type="common">Jimsonweed</name>
    <name type="synonym">Common thornapple</name>
    <dbReference type="NCBI Taxonomy" id="4076"/>
    <lineage>
        <taxon>Eukaryota</taxon>
        <taxon>Viridiplantae</taxon>
        <taxon>Streptophyta</taxon>
        <taxon>Embryophyta</taxon>
        <taxon>Tracheophyta</taxon>
        <taxon>Spermatophyta</taxon>
        <taxon>Magnoliopsida</taxon>
        <taxon>eudicotyledons</taxon>
        <taxon>Gunneridae</taxon>
        <taxon>Pentapetalae</taxon>
        <taxon>asterids</taxon>
        <taxon>lamiids</taxon>
        <taxon>Solanales</taxon>
        <taxon>Solanaceae</taxon>
        <taxon>Solanoideae</taxon>
        <taxon>Datureae</taxon>
        <taxon>Datura</taxon>
    </lineage>
</organism>
<protein>
    <submittedName>
        <fullName evidence="5">Uncharacterized protein</fullName>
    </submittedName>
</protein>
<accession>A0ABS8RFL2</accession>
<evidence type="ECO:0000256" key="1">
    <source>
        <dbReference type="ARBA" id="ARBA00008276"/>
    </source>
</evidence>
<dbReference type="EMBL" id="JACEIK010000001">
    <property type="protein sequence ID" value="MCD7445774.1"/>
    <property type="molecule type" value="Genomic_DNA"/>
</dbReference>
<reference evidence="5 6" key="1">
    <citation type="journal article" date="2021" name="BMC Genomics">
        <title>Datura genome reveals duplications of psychoactive alkaloid biosynthetic genes and high mutation rate following tissue culture.</title>
        <authorList>
            <person name="Rajewski A."/>
            <person name="Carter-House D."/>
            <person name="Stajich J."/>
            <person name="Litt A."/>
        </authorList>
    </citation>
    <scope>NUCLEOTIDE SEQUENCE [LARGE SCALE GENOMIC DNA]</scope>
    <source>
        <strain evidence="5">AR-01</strain>
    </source>
</reference>
<dbReference type="Proteomes" id="UP000823775">
    <property type="component" value="Unassembled WGS sequence"/>
</dbReference>
<gene>
    <name evidence="5" type="ORF">HAX54_000012</name>
</gene>
<dbReference type="Gene3D" id="3.40.1190.10">
    <property type="entry name" value="Mur-like, catalytic domain"/>
    <property type="match status" value="1"/>
</dbReference>
<evidence type="ECO:0000256" key="4">
    <source>
        <dbReference type="ARBA" id="ARBA00022840"/>
    </source>
</evidence>
<keyword evidence="3" id="KW-0547">Nucleotide-binding</keyword>
<keyword evidence="2" id="KW-0436">Ligase</keyword>
<evidence type="ECO:0000256" key="3">
    <source>
        <dbReference type="ARBA" id="ARBA00022741"/>
    </source>
</evidence>
<sequence length="196" mass="22317">MSQAGEVALFDYIKMLELEEPIKQMKIIHVAGTKGKSKDSLDGMDICEEKFLAYFWWCFDRFKERTTDEVPMPTYFRFLALLAFKIFAAEQVQNPVVCGISSLGYDHMEILDTNPNLNTVDRREVSPMHENAKLYPPIMLSQASYVETPVTEILLDKLLERRQESFKVGGTITSIESASFTVPSSDEAMLVLEEKA</sequence>
<proteinExistence type="inferred from homology"/>
<keyword evidence="4" id="KW-0067">ATP-binding</keyword>
<dbReference type="PANTHER" id="PTHR11136">
    <property type="entry name" value="FOLYLPOLYGLUTAMATE SYNTHASE-RELATED"/>
    <property type="match status" value="1"/>
</dbReference>
<dbReference type="PANTHER" id="PTHR11136:SF16">
    <property type="entry name" value="FOLYLPOLYGLUTAMATE SYNTHASE"/>
    <property type="match status" value="1"/>
</dbReference>
<comment type="similarity">
    <text evidence="1">Belongs to the folylpolyglutamate synthase family.</text>
</comment>
<keyword evidence="6" id="KW-1185">Reference proteome</keyword>